<gene>
    <name evidence="2" type="ORF">A8C56_16205</name>
</gene>
<accession>A0A1A9I3U9</accession>
<evidence type="ECO:0000313" key="3">
    <source>
        <dbReference type="Proteomes" id="UP000077667"/>
    </source>
</evidence>
<organism evidence="2 3">
    <name type="scientific">Niabella ginsenosidivorans</name>
    <dbReference type="NCBI Taxonomy" id="1176587"/>
    <lineage>
        <taxon>Bacteria</taxon>
        <taxon>Pseudomonadati</taxon>
        <taxon>Bacteroidota</taxon>
        <taxon>Chitinophagia</taxon>
        <taxon>Chitinophagales</taxon>
        <taxon>Chitinophagaceae</taxon>
        <taxon>Niabella</taxon>
    </lineage>
</organism>
<dbReference type="Proteomes" id="UP000077667">
    <property type="component" value="Chromosome"/>
</dbReference>
<sequence>MPAGTGSYAKVKFITDLYKARASGYLERLCGQFSGLIKMTLPYYIFVMMRGDLIKYIMAGFLSMAVVFAAFAPGIRFLCEESVKKEKSIQDAEPEKKDRTAKELSEKEFIGKAPFMVATMAAVVFEKIFSGFRYPFIGALFTSVPTPPPRSF</sequence>
<dbReference type="STRING" id="1176587.A8C56_16205"/>
<keyword evidence="1" id="KW-1133">Transmembrane helix</keyword>
<proteinExistence type="predicted"/>
<dbReference type="KEGG" id="nia:A8C56_16205"/>
<protein>
    <submittedName>
        <fullName evidence="2">Uncharacterized protein</fullName>
    </submittedName>
</protein>
<dbReference type="AlphaFoldDB" id="A0A1A9I3U9"/>
<keyword evidence="1" id="KW-0472">Membrane</keyword>
<reference evidence="2 3" key="1">
    <citation type="submission" date="2016-05" db="EMBL/GenBank/DDBJ databases">
        <title>Niabella ginsenosidivorans BS26 whole genome sequencing.</title>
        <authorList>
            <person name="Im W.T."/>
            <person name="Siddiqi M.Z."/>
        </authorList>
    </citation>
    <scope>NUCLEOTIDE SEQUENCE [LARGE SCALE GENOMIC DNA]</scope>
    <source>
        <strain evidence="2 3">BS26</strain>
    </source>
</reference>
<keyword evidence="1" id="KW-0812">Transmembrane</keyword>
<evidence type="ECO:0000256" key="1">
    <source>
        <dbReference type="SAM" id="Phobius"/>
    </source>
</evidence>
<feature type="transmembrane region" description="Helical" evidence="1">
    <location>
        <begin position="56"/>
        <end position="79"/>
    </location>
</feature>
<dbReference type="EMBL" id="CP015772">
    <property type="protein sequence ID" value="ANH82296.1"/>
    <property type="molecule type" value="Genomic_DNA"/>
</dbReference>
<evidence type="ECO:0000313" key="2">
    <source>
        <dbReference type="EMBL" id="ANH82296.1"/>
    </source>
</evidence>
<keyword evidence="3" id="KW-1185">Reference proteome</keyword>
<name>A0A1A9I3U9_9BACT</name>